<name>A0ABT5LK26_9GAMM</name>
<reference evidence="1 2" key="1">
    <citation type="submission" date="2023-02" db="EMBL/GenBank/DDBJ databases">
        <title>Entomopathogenic bacteria.</title>
        <authorList>
            <person name="Machado R.A."/>
        </authorList>
    </citation>
    <scope>NUCLEOTIDE SEQUENCE [LARGE SCALE GENOMIC DNA]</scope>
    <source>
        <strain evidence="1 2">XENO-10</strain>
    </source>
</reference>
<evidence type="ECO:0000313" key="1">
    <source>
        <dbReference type="EMBL" id="MDC9591467.1"/>
    </source>
</evidence>
<evidence type="ECO:0000313" key="2">
    <source>
        <dbReference type="Proteomes" id="UP001217178"/>
    </source>
</evidence>
<sequence>MTPLIILLSMPLSEDAEDAKWHIVISKLAKVAQSSRRIDQKCIDKDV</sequence>
<comment type="caution">
    <text evidence="1">The sequence shown here is derived from an EMBL/GenBank/DDBJ whole genome shotgun (WGS) entry which is preliminary data.</text>
</comment>
<dbReference type="EMBL" id="JAQRFI010000087">
    <property type="protein sequence ID" value="MDC9591467.1"/>
    <property type="molecule type" value="Genomic_DNA"/>
</dbReference>
<dbReference type="Proteomes" id="UP001217178">
    <property type="component" value="Unassembled WGS sequence"/>
</dbReference>
<gene>
    <name evidence="1" type="ORF">PSI23_19820</name>
</gene>
<accession>A0ABT5LK26</accession>
<protein>
    <submittedName>
        <fullName evidence="1">Uncharacterized protein</fullName>
    </submittedName>
</protein>
<dbReference type="RefSeq" id="WP_273556691.1">
    <property type="nucleotide sequence ID" value="NZ_JAQRFI010000087.1"/>
</dbReference>
<keyword evidence="2" id="KW-1185">Reference proteome</keyword>
<proteinExistence type="predicted"/>
<organism evidence="1 2">
    <name type="scientific">Xenorhabdus yunnanensis</name>
    <dbReference type="NCBI Taxonomy" id="3025878"/>
    <lineage>
        <taxon>Bacteria</taxon>
        <taxon>Pseudomonadati</taxon>
        <taxon>Pseudomonadota</taxon>
        <taxon>Gammaproteobacteria</taxon>
        <taxon>Enterobacterales</taxon>
        <taxon>Morganellaceae</taxon>
        <taxon>Xenorhabdus</taxon>
    </lineage>
</organism>